<gene>
    <name evidence="2" type="ORF">PR048_029387</name>
</gene>
<accession>A0ABQ9GDB0</accession>
<reference evidence="2 3" key="1">
    <citation type="submission" date="2023-02" db="EMBL/GenBank/DDBJ databases">
        <title>LHISI_Scaffold_Assembly.</title>
        <authorList>
            <person name="Stuart O.P."/>
            <person name="Cleave R."/>
            <person name="Magrath M.J.L."/>
            <person name="Mikheyev A.S."/>
        </authorList>
    </citation>
    <scope>NUCLEOTIDE SEQUENCE [LARGE SCALE GENOMIC DNA]</scope>
    <source>
        <strain evidence="2">Daus_M_001</strain>
        <tissue evidence="2">Leg muscle</tissue>
    </source>
</reference>
<comment type="caution">
    <text evidence="2">The sequence shown here is derived from an EMBL/GenBank/DDBJ whole genome shotgun (WGS) entry which is preliminary data.</text>
</comment>
<evidence type="ECO:0000256" key="1">
    <source>
        <dbReference type="SAM" id="MobiDB-lite"/>
    </source>
</evidence>
<sequence>MARDNCDVDPTKRRVVLTSCDFHRCDICGKITKQEMFVLSSLEFPVKFYFQDIPPPHASKARPSLDNYTEGTTHRIPEYSSYGFTREVTVIGHGLLRTSSPDWVEDGWGGGAYIRRTPTCTHGFVIGDQSWSVRARVFQSAPPGRKPSGADGNLNLTLLVPCQPFSSAWSGHSVCAGDRDDPGARSCDNRTQHLPRRRHRGANPRPSDYKSATLPLSYEGRAFPFTYNSHLKIIVIVAWITLTAAETIIFLLPWRRELHVESALFVSVTRNQREYEDFPYFVFTDLTPFFVITDCFSVHTLYIPVKHSINIRKCLTVYLLEVRMGNNGHLREHPPVLVQWGSGGAVARVLASHQGDPGSIPGEFRMWGVCWTTPLAIGFSRSTPVSPTLAFQRHSILGEVRVVQRRNKAGGRGDPRKKNPPTGGIVRRAIPTCENPGVARPGIEPFPLVRESSSLTTTSPWPPIENSAAPSRWGVAYLLQRAHFGRNKLLIEAGMVYGNRSWSIVKNHCSIRLEFYREIMEHRNQYGRTGIRIQVLPNASRSVYRCASSLVSDPWIFRNYKGNMAARMTSMWHHVARPADRDTEFHEKVSAHVRFQYTTDRISSFSEQEPKSSLARKRIRGSLRNEPLNPRISKIGFEGPEPGPAGRGGSADLAHLLSVTNLHVATCCRPMTEVKRTYNTSEF</sequence>
<feature type="region of interest" description="Disordered" evidence="1">
    <location>
        <begin position="406"/>
        <end position="426"/>
    </location>
</feature>
<protein>
    <submittedName>
        <fullName evidence="2">Uncharacterized protein</fullName>
    </submittedName>
</protein>
<evidence type="ECO:0000313" key="3">
    <source>
        <dbReference type="Proteomes" id="UP001159363"/>
    </source>
</evidence>
<feature type="region of interest" description="Disordered" evidence="1">
    <location>
        <begin position="180"/>
        <end position="208"/>
    </location>
</feature>
<evidence type="ECO:0000313" key="2">
    <source>
        <dbReference type="EMBL" id="KAJ8870366.1"/>
    </source>
</evidence>
<dbReference type="Proteomes" id="UP001159363">
    <property type="component" value="Chromosome 12"/>
</dbReference>
<dbReference type="EMBL" id="JARBHB010000013">
    <property type="protein sequence ID" value="KAJ8870366.1"/>
    <property type="molecule type" value="Genomic_DNA"/>
</dbReference>
<feature type="region of interest" description="Disordered" evidence="1">
    <location>
        <begin position="630"/>
        <end position="649"/>
    </location>
</feature>
<feature type="compositionally biased region" description="Basic residues" evidence="1">
    <location>
        <begin position="193"/>
        <end position="202"/>
    </location>
</feature>
<name>A0ABQ9GDB0_9NEOP</name>
<keyword evidence="3" id="KW-1185">Reference proteome</keyword>
<feature type="compositionally biased region" description="Basic and acidic residues" evidence="1">
    <location>
        <begin position="180"/>
        <end position="191"/>
    </location>
</feature>
<proteinExistence type="predicted"/>
<organism evidence="2 3">
    <name type="scientific">Dryococelus australis</name>
    <dbReference type="NCBI Taxonomy" id="614101"/>
    <lineage>
        <taxon>Eukaryota</taxon>
        <taxon>Metazoa</taxon>
        <taxon>Ecdysozoa</taxon>
        <taxon>Arthropoda</taxon>
        <taxon>Hexapoda</taxon>
        <taxon>Insecta</taxon>
        <taxon>Pterygota</taxon>
        <taxon>Neoptera</taxon>
        <taxon>Polyneoptera</taxon>
        <taxon>Phasmatodea</taxon>
        <taxon>Verophasmatodea</taxon>
        <taxon>Anareolatae</taxon>
        <taxon>Phasmatidae</taxon>
        <taxon>Eurycanthinae</taxon>
        <taxon>Dryococelus</taxon>
    </lineage>
</organism>